<dbReference type="InterPro" id="IPR014014">
    <property type="entry name" value="RNA_helicase_DEAD_Q_motif"/>
</dbReference>
<comment type="catalytic activity">
    <reaction evidence="12">
        <text>ATP + H2O = ADP + phosphate + H(+)</text>
        <dbReference type="Rhea" id="RHEA:13065"/>
        <dbReference type="ChEBI" id="CHEBI:15377"/>
        <dbReference type="ChEBI" id="CHEBI:15378"/>
        <dbReference type="ChEBI" id="CHEBI:30616"/>
        <dbReference type="ChEBI" id="CHEBI:43474"/>
        <dbReference type="ChEBI" id="CHEBI:456216"/>
        <dbReference type="EC" id="3.6.4.13"/>
    </reaction>
</comment>
<evidence type="ECO:0000256" key="12">
    <source>
        <dbReference type="ARBA" id="ARBA00047984"/>
    </source>
</evidence>
<comment type="caution">
    <text evidence="18">The sequence shown here is derived from an EMBL/GenBank/DDBJ whole genome shotgun (WGS) entry which is preliminary data.</text>
</comment>
<gene>
    <name evidence="18" type="ORF">LOD99_11710</name>
</gene>
<dbReference type="CDD" id="cd18787">
    <property type="entry name" value="SF2_C_DEAD"/>
    <property type="match status" value="1"/>
</dbReference>
<comment type="subcellular location">
    <subcellularLocation>
        <location evidence="1">Nucleus</location>
        <location evidence="1">Nucleolus</location>
    </subcellularLocation>
</comment>
<dbReference type="InterPro" id="IPR001650">
    <property type="entry name" value="Helicase_C-like"/>
</dbReference>
<evidence type="ECO:0000256" key="14">
    <source>
        <dbReference type="SAM" id="MobiDB-lite"/>
    </source>
</evidence>
<dbReference type="Gene3D" id="3.40.50.300">
    <property type="entry name" value="P-loop containing nucleotide triphosphate hydrolases"/>
    <property type="match status" value="2"/>
</dbReference>
<evidence type="ECO:0000256" key="13">
    <source>
        <dbReference type="PROSITE-ProRule" id="PRU00552"/>
    </source>
</evidence>
<keyword evidence="3" id="KW-0690">Ribosome biogenesis</keyword>
<evidence type="ECO:0000256" key="9">
    <source>
        <dbReference type="ARBA" id="ARBA00022884"/>
    </source>
</evidence>
<dbReference type="PANTHER" id="PTHR47959:SF21">
    <property type="entry name" value="DEAD-BOX HELICASE 56"/>
    <property type="match status" value="1"/>
</dbReference>
<dbReference type="PROSITE" id="PS51192">
    <property type="entry name" value="HELICASE_ATP_BIND_1"/>
    <property type="match status" value="1"/>
</dbReference>
<evidence type="ECO:0000256" key="6">
    <source>
        <dbReference type="ARBA" id="ARBA00022801"/>
    </source>
</evidence>
<keyword evidence="5" id="KW-0547">Nucleotide-binding</keyword>
<feature type="region of interest" description="Disordered" evidence="14">
    <location>
        <begin position="487"/>
        <end position="532"/>
    </location>
</feature>
<dbReference type="PANTHER" id="PTHR47959">
    <property type="entry name" value="ATP-DEPENDENT RNA HELICASE RHLE-RELATED"/>
    <property type="match status" value="1"/>
</dbReference>
<dbReference type="Proteomes" id="UP001165289">
    <property type="component" value="Unassembled WGS sequence"/>
</dbReference>
<dbReference type="GO" id="GO:0005829">
    <property type="term" value="C:cytosol"/>
    <property type="evidence" value="ECO:0007669"/>
    <property type="project" value="TreeGrafter"/>
</dbReference>
<accession>A0AAV7JLP3</accession>
<dbReference type="EMBL" id="JAKMXF010000321">
    <property type="protein sequence ID" value="KAI6649344.1"/>
    <property type="molecule type" value="Genomic_DNA"/>
</dbReference>
<dbReference type="GO" id="GO:0005524">
    <property type="term" value="F:ATP binding"/>
    <property type="evidence" value="ECO:0007669"/>
    <property type="project" value="UniProtKB-KW"/>
</dbReference>
<evidence type="ECO:0000313" key="19">
    <source>
        <dbReference type="Proteomes" id="UP001165289"/>
    </source>
</evidence>
<dbReference type="AlphaFoldDB" id="A0AAV7JLP3"/>
<evidence type="ECO:0000256" key="4">
    <source>
        <dbReference type="ARBA" id="ARBA00022552"/>
    </source>
</evidence>
<dbReference type="InterPro" id="IPR014001">
    <property type="entry name" value="Helicase_ATP-bd"/>
</dbReference>
<proteinExistence type="inferred from homology"/>
<evidence type="ECO:0000256" key="5">
    <source>
        <dbReference type="ARBA" id="ARBA00022741"/>
    </source>
</evidence>
<keyword evidence="4" id="KW-0698">rRNA processing</keyword>
<dbReference type="InterPro" id="IPR050079">
    <property type="entry name" value="DEAD_box_RNA_helicase"/>
</dbReference>
<protein>
    <recommendedName>
        <fullName evidence="2">RNA helicase</fullName>
        <ecNumber evidence="2">3.6.4.13</ecNumber>
    </recommendedName>
</protein>
<evidence type="ECO:0000259" key="16">
    <source>
        <dbReference type="PROSITE" id="PS51194"/>
    </source>
</evidence>
<dbReference type="FunFam" id="3.40.50.300:FF:001046">
    <property type="entry name" value="Probable ATP-dependent RNA helicase ddx56"/>
    <property type="match status" value="1"/>
</dbReference>
<dbReference type="GO" id="GO:0006364">
    <property type="term" value="P:rRNA processing"/>
    <property type="evidence" value="ECO:0007669"/>
    <property type="project" value="UniProtKB-KW"/>
</dbReference>
<reference evidence="18 19" key="1">
    <citation type="journal article" date="2023" name="BMC Biol.">
        <title>The compact genome of the sponge Oopsacas minuta (Hexactinellida) is lacking key metazoan core genes.</title>
        <authorList>
            <person name="Santini S."/>
            <person name="Schenkelaars Q."/>
            <person name="Jourda C."/>
            <person name="Duchesne M."/>
            <person name="Belahbib H."/>
            <person name="Rocher C."/>
            <person name="Selva M."/>
            <person name="Riesgo A."/>
            <person name="Vervoort M."/>
            <person name="Leys S.P."/>
            <person name="Kodjabachian L."/>
            <person name="Le Bivic A."/>
            <person name="Borchiellini C."/>
            <person name="Claverie J.M."/>
            <person name="Renard E."/>
        </authorList>
    </citation>
    <scope>NUCLEOTIDE SEQUENCE [LARGE SCALE GENOMIC DNA]</scope>
    <source>
        <strain evidence="18">SPO-2</strain>
    </source>
</reference>
<dbReference type="GO" id="GO:0016787">
    <property type="term" value="F:hydrolase activity"/>
    <property type="evidence" value="ECO:0007669"/>
    <property type="project" value="UniProtKB-KW"/>
</dbReference>
<dbReference type="PROSITE" id="PS51194">
    <property type="entry name" value="HELICASE_CTER"/>
    <property type="match status" value="1"/>
</dbReference>
<sequence>MEVNSAVSFESMGLDPRLLKSVYKMSWIVPTPVQSQGIPLALEGNDILTKAKTGSGKTAVYLIPIIHKILTKNGYGIRAVVIVPSKELSRQVCCQTKDLSYACSREVKVLDLIANGTKEQVMFQEPNIIVGTPSKLASLLRSNAINLSSLECLAIDEADLIFSFGYEKDFRSVITHLPKIYQCFLMSATFSADVKILKKLVLHNPITLKLKDTDLPQEDKLTQSYIRAERNDKFLLIYALIKLNLLQGKSLIFVNTIDSCYNLKLFLEKFSIRSCVLNSELPQNSRLHIIEEFNKDVYEIIIATDDSVTIQNQTANKPSKKSRKDMEYSVSRGVDFQNIKNVINFDFPTTVEKYIHRIGRTARGTNSGTALSFVSSKEESYLQQLEERLSKNGEVILKSYQFKMSEIDTFKYRVNGVMKSITKLAIRNARVKEIKTEIFNSAKLQTYFEDNPRDLEVLRHDKHLQPKQIESSMKYIPPYLVPKSMKATFSSSTSRKKQRARPFTSRSKQLKRGRHNPLKSLSLRKTTVRKHK</sequence>
<feature type="compositionally biased region" description="Basic residues" evidence="14">
    <location>
        <begin position="508"/>
        <end position="517"/>
    </location>
</feature>
<dbReference type="PROSITE" id="PS51195">
    <property type="entry name" value="Q_MOTIF"/>
    <property type="match status" value="1"/>
</dbReference>
<evidence type="ECO:0000259" key="17">
    <source>
        <dbReference type="PROSITE" id="PS51195"/>
    </source>
</evidence>
<dbReference type="GO" id="GO:0003723">
    <property type="term" value="F:RNA binding"/>
    <property type="evidence" value="ECO:0007669"/>
    <property type="project" value="UniProtKB-KW"/>
</dbReference>
<comment type="similarity">
    <text evidence="11">Belongs to the DEAD box helicase family. DDX56/DBP9 subfamily.</text>
</comment>
<dbReference type="GO" id="GO:0005730">
    <property type="term" value="C:nucleolus"/>
    <property type="evidence" value="ECO:0007669"/>
    <property type="project" value="UniProtKB-SubCell"/>
</dbReference>
<dbReference type="Pfam" id="PF00271">
    <property type="entry name" value="Helicase_C"/>
    <property type="match status" value="1"/>
</dbReference>
<evidence type="ECO:0000256" key="8">
    <source>
        <dbReference type="ARBA" id="ARBA00022840"/>
    </source>
</evidence>
<evidence type="ECO:0000259" key="15">
    <source>
        <dbReference type="PROSITE" id="PS51192"/>
    </source>
</evidence>
<evidence type="ECO:0000256" key="2">
    <source>
        <dbReference type="ARBA" id="ARBA00012552"/>
    </source>
</evidence>
<dbReference type="InterPro" id="IPR027417">
    <property type="entry name" value="P-loop_NTPase"/>
</dbReference>
<keyword evidence="10" id="KW-0539">Nucleus</keyword>
<dbReference type="SMART" id="SM00487">
    <property type="entry name" value="DEXDc"/>
    <property type="match status" value="1"/>
</dbReference>
<dbReference type="SMART" id="SM00490">
    <property type="entry name" value="HELICc"/>
    <property type="match status" value="1"/>
</dbReference>
<keyword evidence="6" id="KW-0378">Hydrolase</keyword>
<evidence type="ECO:0000313" key="18">
    <source>
        <dbReference type="EMBL" id="KAI6649344.1"/>
    </source>
</evidence>
<evidence type="ECO:0000256" key="10">
    <source>
        <dbReference type="ARBA" id="ARBA00023242"/>
    </source>
</evidence>
<name>A0AAV7JLP3_9METZ</name>
<feature type="domain" description="Helicase C-terminal" evidence="16">
    <location>
        <begin position="220"/>
        <end position="408"/>
    </location>
</feature>
<dbReference type="SUPFAM" id="SSF52540">
    <property type="entry name" value="P-loop containing nucleoside triphosphate hydrolases"/>
    <property type="match status" value="1"/>
</dbReference>
<dbReference type="CDD" id="cd17961">
    <property type="entry name" value="DEADc_DDX56"/>
    <property type="match status" value="1"/>
</dbReference>
<evidence type="ECO:0000256" key="1">
    <source>
        <dbReference type="ARBA" id="ARBA00004604"/>
    </source>
</evidence>
<evidence type="ECO:0000256" key="3">
    <source>
        <dbReference type="ARBA" id="ARBA00022517"/>
    </source>
</evidence>
<dbReference type="EC" id="3.6.4.13" evidence="2"/>
<evidence type="ECO:0000256" key="7">
    <source>
        <dbReference type="ARBA" id="ARBA00022806"/>
    </source>
</evidence>
<dbReference type="Pfam" id="PF00270">
    <property type="entry name" value="DEAD"/>
    <property type="match status" value="1"/>
</dbReference>
<feature type="domain" description="DEAD-box RNA helicase Q" evidence="17">
    <location>
        <begin position="7"/>
        <end position="35"/>
    </location>
</feature>
<organism evidence="18 19">
    <name type="scientific">Oopsacas minuta</name>
    <dbReference type="NCBI Taxonomy" id="111878"/>
    <lineage>
        <taxon>Eukaryota</taxon>
        <taxon>Metazoa</taxon>
        <taxon>Porifera</taxon>
        <taxon>Hexactinellida</taxon>
        <taxon>Hexasterophora</taxon>
        <taxon>Lyssacinosida</taxon>
        <taxon>Leucopsacidae</taxon>
        <taxon>Oopsacas</taxon>
    </lineage>
</organism>
<feature type="domain" description="Helicase ATP-binding" evidence="15">
    <location>
        <begin position="38"/>
        <end position="208"/>
    </location>
</feature>
<feature type="short sequence motif" description="Q motif" evidence="13">
    <location>
        <begin position="7"/>
        <end position="35"/>
    </location>
</feature>
<keyword evidence="7" id="KW-0347">Helicase</keyword>
<keyword evidence="8" id="KW-0067">ATP-binding</keyword>
<keyword evidence="19" id="KW-1185">Reference proteome</keyword>
<keyword evidence="9" id="KW-0694">RNA-binding</keyword>
<evidence type="ECO:0000256" key="11">
    <source>
        <dbReference type="ARBA" id="ARBA00038041"/>
    </source>
</evidence>
<dbReference type="InterPro" id="IPR011545">
    <property type="entry name" value="DEAD/DEAH_box_helicase_dom"/>
</dbReference>
<dbReference type="GO" id="GO:0003724">
    <property type="term" value="F:RNA helicase activity"/>
    <property type="evidence" value="ECO:0007669"/>
    <property type="project" value="UniProtKB-EC"/>
</dbReference>